<sequence length="425" mass="45940">MFKRLRKLLKNIGPGIISGSADDDPSGIATYSQSGAQFGFGQLWTALYMLPFLISVQEACARIGAVTGHGISAAVKRHYPRSVLLVMVLAVLIANTINIGADIGAMASSLKLVIPISFVSLTIIITSSILILEIFTSYRTYANILKWLALSLLAYPLTMLIIEVPWASVLPATFIPNVELNFAFFFIIMGVLGTTISPFMFFWQASEEVEEERSHKMIKHGIPRLTVRFIRNLRMGTIIGMIFAELGTWSIIIVAASVLNTHGITDIKTAADAAAALEPLVASFPNAGYLAKLIFTTGVLGLGLLAIPVLAGSAAFALSEAVGFRDGLNLKFKQAHGFYLTMIVATLIGLLINYLGIDPIKALVYAGVLNGFVAVPLIFLIGKISSDKKIMGKYRSGLLSRTFIWLTFVAMTLSALATVYLLLAR</sequence>
<evidence type="ECO:0000256" key="2">
    <source>
        <dbReference type="ARBA" id="ARBA00022448"/>
    </source>
</evidence>
<dbReference type="Proteomes" id="UP000229574">
    <property type="component" value="Unassembled WGS sequence"/>
</dbReference>
<keyword evidence="3 6" id="KW-0812">Transmembrane</keyword>
<dbReference type="Pfam" id="PF01566">
    <property type="entry name" value="Nramp"/>
    <property type="match status" value="1"/>
</dbReference>
<feature type="transmembrane region" description="Helical" evidence="6">
    <location>
        <begin position="338"/>
        <end position="357"/>
    </location>
</feature>
<dbReference type="GO" id="GO:0005384">
    <property type="term" value="F:manganese ion transmembrane transporter activity"/>
    <property type="evidence" value="ECO:0007669"/>
    <property type="project" value="TreeGrafter"/>
</dbReference>
<keyword evidence="5 6" id="KW-0472">Membrane</keyword>
<keyword evidence="4 6" id="KW-1133">Transmembrane helix</keyword>
<dbReference type="EMBL" id="PEYY01000102">
    <property type="protein sequence ID" value="PIS17823.1"/>
    <property type="molecule type" value="Genomic_DNA"/>
</dbReference>
<dbReference type="InterPro" id="IPR001046">
    <property type="entry name" value="NRAMP_fam"/>
</dbReference>
<accession>A0A2H0WYS2</accession>
<feature type="transmembrane region" description="Helical" evidence="6">
    <location>
        <begin position="83"/>
        <end position="106"/>
    </location>
</feature>
<dbReference type="AlphaFoldDB" id="A0A2H0WYS2"/>
<feature type="transmembrane region" description="Helical" evidence="6">
    <location>
        <begin position="144"/>
        <end position="162"/>
    </location>
</feature>
<feature type="transmembrane region" description="Helical" evidence="6">
    <location>
        <begin position="363"/>
        <end position="382"/>
    </location>
</feature>
<dbReference type="GO" id="GO:0034755">
    <property type="term" value="P:iron ion transmembrane transport"/>
    <property type="evidence" value="ECO:0007669"/>
    <property type="project" value="TreeGrafter"/>
</dbReference>
<feature type="transmembrane region" description="Helical" evidence="6">
    <location>
        <begin position="238"/>
        <end position="259"/>
    </location>
</feature>
<name>A0A2H0WYS2_9BACT</name>
<keyword evidence="2" id="KW-0813">Transport</keyword>
<gene>
    <name evidence="7" type="ORF">COT54_02590</name>
</gene>
<feature type="transmembrane region" description="Helical" evidence="6">
    <location>
        <begin position="112"/>
        <end position="132"/>
    </location>
</feature>
<feature type="transmembrane region" description="Helical" evidence="6">
    <location>
        <begin position="182"/>
        <end position="203"/>
    </location>
</feature>
<evidence type="ECO:0000313" key="8">
    <source>
        <dbReference type="Proteomes" id="UP000229574"/>
    </source>
</evidence>
<evidence type="ECO:0000256" key="6">
    <source>
        <dbReference type="SAM" id="Phobius"/>
    </source>
</evidence>
<comment type="subcellular location">
    <subcellularLocation>
        <location evidence="1">Membrane</location>
        <topology evidence="1">Multi-pass membrane protein</topology>
    </subcellularLocation>
</comment>
<protein>
    <submittedName>
        <fullName evidence="7">Iron transporter</fullName>
    </submittedName>
</protein>
<feature type="transmembrane region" description="Helical" evidence="6">
    <location>
        <begin position="293"/>
        <end position="318"/>
    </location>
</feature>
<reference evidence="8" key="1">
    <citation type="submission" date="2017-09" db="EMBL/GenBank/DDBJ databases">
        <title>Depth-based differentiation of microbial function through sediment-hosted aquifers and enrichment of novel symbionts in the deep terrestrial subsurface.</title>
        <authorList>
            <person name="Probst A.J."/>
            <person name="Ladd B."/>
            <person name="Jarett J.K."/>
            <person name="Geller-Mcgrath D.E."/>
            <person name="Sieber C.M.K."/>
            <person name="Emerson J.B."/>
            <person name="Anantharaman K."/>
            <person name="Thomas B.C."/>
            <person name="Malmstrom R."/>
            <person name="Stieglmeier M."/>
            <person name="Klingl A."/>
            <person name="Woyke T."/>
            <person name="Ryan C.M."/>
            <person name="Banfield J.F."/>
        </authorList>
    </citation>
    <scope>NUCLEOTIDE SEQUENCE [LARGE SCALE GENOMIC DNA]</scope>
</reference>
<feature type="transmembrane region" description="Helical" evidence="6">
    <location>
        <begin position="403"/>
        <end position="423"/>
    </location>
</feature>
<evidence type="ECO:0000256" key="5">
    <source>
        <dbReference type="ARBA" id="ARBA00023136"/>
    </source>
</evidence>
<evidence type="ECO:0000256" key="1">
    <source>
        <dbReference type="ARBA" id="ARBA00004141"/>
    </source>
</evidence>
<evidence type="ECO:0000256" key="3">
    <source>
        <dbReference type="ARBA" id="ARBA00022692"/>
    </source>
</evidence>
<dbReference type="PANTHER" id="PTHR11706:SF33">
    <property type="entry name" value="NATURAL RESISTANCE-ASSOCIATED MACROPHAGE PROTEIN 2"/>
    <property type="match status" value="1"/>
</dbReference>
<evidence type="ECO:0000313" key="7">
    <source>
        <dbReference type="EMBL" id="PIS17823.1"/>
    </source>
</evidence>
<organism evidence="7 8">
    <name type="scientific">Candidatus Collierbacteria bacterium CG09_land_8_20_14_0_10_46_12</name>
    <dbReference type="NCBI Taxonomy" id="1974533"/>
    <lineage>
        <taxon>Bacteria</taxon>
        <taxon>Candidatus Collieribacteriota</taxon>
    </lineage>
</organism>
<dbReference type="GO" id="GO:0005886">
    <property type="term" value="C:plasma membrane"/>
    <property type="evidence" value="ECO:0007669"/>
    <property type="project" value="TreeGrafter"/>
</dbReference>
<proteinExistence type="predicted"/>
<evidence type="ECO:0000256" key="4">
    <source>
        <dbReference type="ARBA" id="ARBA00022989"/>
    </source>
</evidence>
<dbReference type="GO" id="GO:0015086">
    <property type="term" value="F:cadmium ion transmembrane transporter activity"/>
    <property type="evidence" value="ECO:0007669"/>
    <property type="project" value="TreeGrafter"/>
</dbReference>
<comment type="caution">
    <text evidence="7">The sequence shown here is derived from an EMBL/GenBank/DDBJ whole genome shotgun (WGS) entry which is preliminary data.</text>
</comment>
<dbReference type="PANTHER" id="PTHR11706">
    <property type="entry name" value="SOLUTE CARRIER PROTEIN FAMILY 11 MEMBER"/>
    <property type="match status" value="1"/>
</dbReference>